<evidence type="ECO:0000259" key="3">
    <source>
        <dbReference type="Pfam" id="PF20441"/>
    </source>
</evidence>
<dbReference type="PANTHER" id="PTHR41287:SF1">
    <property type="entry name" value="PROTEIN YMFN"/>
    <property type="match status" value="1"/>
</dbReference>
<organism evidence="4 5">
    <name type="scientific">Hypericibacter terrae</name>
    <dbReference type="NCBI Taxonomy" id="2602015"/>
    <lineage>
        <taxon>Bacteria</taxon>
        <taxon>Pseudomonadati</taxon>
        <taxon>Pseudomonadota</taxon>
        <taxon>Alphaproteobacteria</taxon>
        <taxon>Rhodospirillales</taxon>
        <taxon>Dongiaceae</taxon>
        <taxon>Hypericibacter</taxon>
    </lineage>
</organism>
<dbReference type="KEGG" id="htq:FRZ44_38150"/>
<evidence type="ECO:0000313" key="4">
    <source>
        <dbReference type="EMBL" id="QEX18508.1"/>
    </source>
</evidence>
<dbReference type="Gene3D" id="3.40.50.300">
    <property type="entry name" value="P-loop containing nucleotide triphosphate hydrolases"/>
    <property type="match status" value="1"/>
</dbReference>
<accession>A0A5J6MLR7</accession>
<proteinExistence type="predicted"/>
<dbReference type="OrthoDB" id="9760250at2"/>
<keyword evidence="5" id="KW-1185">Reference proteome</keyword>
<reference evidence="4 5" key="1">
    <citation type="submission" date="2019-08" db="EMBL/GenBank/DDBJ databases">
        <title>Hyperibacter terrae gen. nov., sp. nov. and Hyperibacter viscosus sp. nov., two new members in the family Rhodospirillaceae isolated from the rhizosphere of Hypericum perforatum.</title>
        <authorList>
            <person name="Noviana Z."/>
        </authorList>
    </citation>
    <scope>NUCLEOTIDE SEQUENCE [LARGE SCALE GENOMIC DNA]</scope>
    <source>
        <strain evidence="4 5">R5913</strain>
    </source>
</reference>
<feature type="domain" description="Terminase large subunit-like endonuclease" evidence="3">
    <location>
        <begin position="276"/>
        <end position="551"/>
    </location>
</feature>
<dbReference type="InterPro" id="IPR005021">
    <property type="entry name" value="Terminase_largesu-like"/>
</dbReference>
<dbReference type="PANTHER" id="PTHR41287">
    <property type="match status" value="1"/>
</dbReference>
<dbReference type="InterPro" id="IPR046461">
    <property type="entry name" value="TerL_ATPase"/>
</dbReference>
<dbReference type="EMBL" id="CP042906">
    <property type="protein sequence ID" value="QEX18508.1"/>
    <property type="molecule type" value="Genomic_DNA"/>
</dbReference>
<dbReference type="InterPro" id="IPR027417">
    <property type="entry name" value="P-loop_NTPase"/>
</dbReference>
<dbReference type="GO" id="GO:0004519">
    <property type="term" value="F:endonuclease activity"/>
    <property type="evidence" value="ECO:0007669"/>
    <property type="project" value="InterPro"/>
</dbReference>
<feature type="region of interest" description="Disordered" evidence="1">
    <location>
        <begin position="1"/>
        <end position="52"/>
    </location>
</feature>
<dbReference type="Pfam" id="PF03354">
    <property type="entry name" value="TerL_ATPase"/>
    <property type="match status" value="1"/>
</dbReference>
<evidence type="ECO:0000313" key="5">
    <source>
        <dbReference type="Proteomes" id="UP000326202"/>
    </source>
</evidence>
<dbReference type="InterPro" id="IPR046462">
    <property type="entry name" value="TerL_nuclease"/>
</dbReference>
<feature type="domain" description="Terminase large subunit-like ATPase" evidence="2">
    <location>
        <begin position="88"/>
        <end position="245"/>
    </location>
</feature>
<dbReference type="RefSeq" id="WP_151178660.1">
    <property type="nucleotide sequence ID" value="NZ_CP042906.1"/>
</dbReference>
<evidence type="ECO:0000256" key="1">
    <source>
        <dbReference type="SAM" id="MobiDB-lite"/>
    </source>
</evidence>
<evidence type="ECO:0000259" key="2">
    <source>
        <dbReference type="Pfam" id="PF03354"/>
    </source>
</evidence>
<name>A0A5J6MLR7_9PROT</name>
<dbReference type="Pfam" id="PF20441">
    <property type="entry name" value="TerL_nuclease"/>
    <property type="match status" value="1"/>
</dbReference>
<sequence length="573" mass="63148">MAARPKAASRRARALRSASSLTPEPTGSTEEAPPPSQPDEPDPPAPNGAPAGCWFDRKAADAACDFFPRYLRHTEGEWAGQPFTLAAWQRRIVRTIFGWKKADGTRLIRVVYIEIPRKNGKTEFAAGLALLLLLGDGEFGGQGYAMAADKDQAKIVFNKASVMVQFSDLLMQHCEAFKTSVYCAQLMASFKPLSRMPGTKQGFSPSFAIGDEIHVWPTGELADVVHKGTAARQQPLEVYLTTAGIKGVGYGWELHDRALKILEGTLVDPTFLPVIFAANDNDDWLSDETVAKVNPSIGISPKWDYIRAERAKAQESPRLENEFKRYHLNIWTEQVTRWIPIEAWDACAGEIAWQDLPAAMKGRRCFAAVDLSAKVDLSARVLAFPPETIGGLWHLVPRLYLPKQRVENAEKRDRLPYREWERMGALVLTPGDVIDYGYIEQQLMADAAEFQLVETGFDPWNAMQFAVRMQGEGLVMKEFRQGYGSMSEPSKQFEAEILAGRLRHGGHPVLREMVKAVSVATDPAGNIKPDKSAATLRIDGVVASIMGMGLAMVAPPAEPDINDVIMARGGLAA</sequence>
<gene>
    <name evidence="4" type="ORF">FRZ44_38150</name>
</gene>
<dbReference type="AlphaFoldDB" id="A0A5J6MLR7"/>
<dbReference type="Proteomes" id="UP000326202">
    <property type="component" value="Chromosome"/>
</dbReference>
<protein>
    <submittedName>
        <fullName evidence="4">Terminase</fullName>
    </submittedName>
</protein>
<feature type="compositionally biased region" description="Pro residues" evidence="1">
    <location>
        <begin position="32"/>
        <end position="47"/>
    </location>
</feature>